<gene>
    <name evidence="3" type="ORF">Esi_0024_0190</name>
</gene>
<dbReference type="EMBL" id="FN648420">
    <property type="protein sequence ID" value="CBN77001.1"/>
    <property type="molecule type" value="Genomic_DNA"/>
</dbReference>
<evidence type="ECO:0000313" key="4">
    <source>
        <dbReference type="Proteomes" id="UP000002630"/>
    </source>
</evidence>
<organism evidence="3 4">
    <name type="scientific">Ectocarpus siliculosus</name>
    <name type="common">Brown alga</name>
    <name type="synonym">Conferva siliculosa</name>
    <dbReference type="NCBI Taxonomy" id="2880"/>
    <lineage>
        <taxon>Eukaryota</taxon>
        <taxon>Sar</taxon>
        <taxon>Stramenopiles</taxon>
        <taxon>Ochrophyta</taxon>
        <taxon>PX clade</taxon>
        <taxon>Phaeophyceae</taxon>
        <taxon>Ectocarpales</taxon>
        <taxon>Ectocarpaceae</taxon>
        <taxon>Ectocarpus</taxon>
    </lineage>
</organism>
<evidence type="ECO:0000256" key="1">
    <source>
        <dbReference type="SAM" id="Coils"/>
    </source>
</evidence>
<evidence type="ECO:0000313" key="3">
    <source>
        <dbReference type="EMBL" id="CBN77001.1"/>
    </source>
</evidence>
<accession>D8LJB7</accession>
<proteinExistence type="predicted"/>
<name>D8LJB7_ECTSI</name>
<reference evidence="3 4" key="1">
    <citation type="journal article" date="2010" name="Nature">
        <title>The Ectocarpus genome and the independent evolution of multicellularity in brown algae.</title>
        <authorList>
            <person name="Cock J.M."/>
            <person name="Sterck L."/>
            <person name="Rouze P."/>
            <person name="Scornet D."/>
            <person name="Allen A.E."/>
            <person name="Amoutzias G."/>
            <person name="Anthouard V."/>
            <person name="Artiguenave F."/>
            <person name="Aury J.M."/>
            <person name="Badger J.H."/>
            <person name="Beszteri B."/>
            <person name="Billiau K."/>
            <person name="Bonnet E."/>
            <person name="Bothwell J.H."/>
            <person name="Bowler C."/>
            <person name="Boyen C."/>
            <person name="Brownlee C."/>
            <person name="Carrano C.J."/>
            <person name="Charrier B."/>
            <person name="Cho G.Y."/>
            <person name="Coelho S.M."/>
            <person name="Collen J."/>
            <person name="Corre E."/>
            <person name="Da Silva C."/>
            <person name="Delage L."/>
            <person name="Delaroque N."/>
            <person name="Dittami S.M."/>
            <person name="Doulbeau S."/>
            <person name="Elias M."/>
            <person name="Farnham G."/>
            <person name="Gachon C.M."/>
            <person name="Gschloessl B."/>
            <person name="Heesch S."/>
            <person name="Jabbari K."/>
            <person name="Jubin C."/>
            <person name="Kawai H."/>
            <person name="Kimura K."/>
            <person name="Kloareg B."/>
            <person name="Kupper F.C."/>
            <person name="Lang D."/>
            <person name="Le Bail A."/>
            <person name="Leblanc C."/>
            <person name="Lerouge P."/>
            <person name="Lohr M."/>
            <person name="Lopez P.J."/>
            <person name="Martens C."/>
            <person name="Maumus F."/>
            <person name="Michel G."/>
            <person name="Miranda-Saavedra D."/>
            <person name="Morales J."/>
            <person name="Moreau H."/>
            <person name="Motomura T."/>
            <person name="Nagasato C."/>
            <person name="Napoli C.A."/>
            <person name="Nelson D.R."/>
            <person name="Nyvall-Collen P."/>
            <person name="Peters A.F."/>
            <person name="Pommier C."/>
            <person name="Potin P."/>
            <person name="Poulain J."/>
            <person name="Quesneville H."/>
            <person name="Read B."/>
            <person name="Rensing S.A."/>
            <person name="Ritter A."/>
            <person name="Rousvoal S."/>
            <person name="Samanta M."/>
            <person name="Samson G."/>
            <person name="Schroeder D.C."/>
            <person name="Segurens B."/>
            <person name="Strittmatter M."/>
            <person name="Tonon T."/>
            <person name="Tregear J.W."/>
            <person name="Valentin K."/>
            <person name="von Dassow P."/>
            <person name="Yamagishi T."/>
            <person name="Van de Peer Y."/>
            <person name="Wincker P."/>
        </authorList>
    </citation>
    <scope>NUCLEOTIDE SEQUENCE [LARGE SCALE GENOMIC DNA]</scope>
    <source>
        <strain evidence="4">Ec32 / CCAP1310/4</strain>
    </source>
</reference>
<feature type="region of interest" description="Disordered" evidence="2">
    <location>
        <begin position="16"/>
        <end position="43"/>
    </location>
</feature>
<protein>
    <submittedName>
        <fullName evidence="3">Uncharacterized protein</fullName>
    </submittedName>
</protein>
<feature type="compositionally biased region" description="Basic and acidic residues" evidence="2">
    <location>
        <begin position="106"/>
        <end position="126"/>
    </location>
</feature>
<feature type="compositionally biased region" description="Polar residues" evidence="2">
    <location>
        <begin position="143"/>
        <end position="163"/>
    </location>
</feature>
<feature type="coiled-coil region" evidence="1">
    <location>
        <begin position="496"/>
        <end position="523"/>
    </location>
</feature>
<keyword evidence="1" id="KW-0175">Coiled coil</keyword>
<feature type="compositionally biased region" description="Basic and acidic residues" evidence="2">
    <location>
        <begin position="246"/>
        <end position="260"/>
    </location>
</feature>
<dbReference type="EMBL" id="FN649740">
    <property type="protein sequence ID" value="CBN77001.1"/>
    <property type="molecule type" value="Genomic_DNA"/>
</dbReference>
<keyword evidence="4" id="KW-1185">Reference proteome</keyword>
<feature type="compositionally biased region" description="Low complexity" evidence="2">
    <location>
        <begin position="20"/>
        <end position="29"/>
    </location>
</feature>
<feature type="coiled-coil region" evidence="1">
    <location>
        <begin position="284"/>
        <end position="318"/>
    </location>
</feature>
<feature type="region of interest" description="Disordered" evidence="2">
    <location>
        <begin position="106"/>
        <end position="163"/>
    </location>
</feature>
<dbReference type="AlphaFoldDB" id="D8LJB7"/>
<feature type="region of interest" description="Disordered" evidence="2">
    <location>
        <begin position="242"/>
        <end position="264"/>
    </location>
</feature>
<sequence length="546" mass="59207">MSLSVEASPAFQATTETGTLASVSPSLLPRAPPPSLSNRMSRTSELRASLVAAAGAEPAARVASSRTGRKSSLTFDELLVGCIAMLGVPGGVRARESLRRVLKAWSEDGDRHDCDDGSRRPTEAARPRRSKQRPSLPLEARGGTSNFTTTAAGHSATDRSSSLLAVRGNQMDSSANNDRRLAVAEAAAARWEKRYNQQASATEKALLETRNAKISLREVERVLGEERADAARAAREAAEAAAEAAEALRERADAQDEKEGGLTSALSESVAHSLQSMAVRERCEKQLRQRLQLSQAKLAEAETEIGELRKAAKAAEKNRSLQPVVVSLGEILKECLASMGIVRGVPDGEFHAMVSVLRDRAEKAATGFLSVEGLHAAAEGARALDAIRDLRVQLQEALLDASRQRARRVSADARVKEKETGEMERTFGKDELLKARKETGETRARLAVADAEVKQLKKSLKEEQERSAAAWAATRHRSAPIADVRGIFDEGHRLVQEKMKLKAQQIQQEVSQMQQDISEARLREVQDAHTIPPMSRARPGTTSCST</sequence>
<dbReference type="InParanoid" id="D8LJB7"/>
<evidence type="ECO:0000256" key="2">
    <source>
        <dbReference type="SAM" id="MobiDB-lite"/>
    </source>
</evidence>
<feature type="region of interest" description="Disordered" evidence="2">
    <location>
        <begin position="525"/>
        <end position="546"/>
    </location>
</feature>
<dbReference type="Proteomes" id="UP000002630">
    <property type="component" value="Linkage Group LG15"/>
</dbReference>